<dbReference type="Proteomes" id="UP000054516">
    <property type="component" value="Unassembled WGS sequence"/>
</dbReference>
<reference evidence="4" key="1">
    <citation type="submission" date="2016-03" db="EMBL/GenBank/DDBJ databases">
        <title>Draft genome sequence of Rosellinia necatrix.</title>
        <authorList>
            <person name="Kanematsu S."/>
        </authorList>
    </citation>
    <scope>NUCLEOTIDE SEQUENCE [LARGE SCALE GENOMIC DNA]</scope>
    <source>
        <strain evidence="4">W97</strain>
    </source>
</reference>
<dbReference type="OrthoDB" id="542013at2759"/>
<sequence length="243" mass="27315">MMLDLDRYDSCTGFMDELKHALPGAASLDVVVLNAGLVNSEYEKSLEGWEQTIQVNTISTTLVGLLLLEWMREGREHRSSPAHLVFVTSRDHIYTDVGALAELSKKEGGILRQVCSEENWPGHAEMEPNYANSKLFAMYTIDEISKLARAPDGEPLVIVNSLCPGLVRTDIGRSVATRSRLTRLVVYIHLAIFGKTPDHGARICTTVALKPKENHGEFFNYWLSPSLYSRYAQFNIRLAFRLE</sequence>
<name>A0A1S8A5S6_ROSNE</name>
<evidence type="ECO:0000256" key="2">
    <source>
        <dbReference type="ARBA" id="ARBA00022857"/>
    </source>
</evidence>
<keyword evidence="3" id="KW-0560">Oxidoreductase</keyword>
<evidence type="ECO:0000313" key="4">
    <source>
        <dbReference type="EMBL" id="GAW25411.1"/>
    </source>
</evidence>
<keyword evidence="5" id="KW-1185">Reference proteome</keyword>
<dbReference type="SUPFAM" id="SSF51735">
    <property type="entry name" value="NAD(P)-binding Rossmann-fold domains"/>
    <property type="match status" value="1"/>
</dbReference>
<protein>
    <submittedName>
        <fullName evidence="4">Putative short-chain dehydrogenase reductase family protein</fullName>
    </submittedName>
</protein>
<proteinExistence type="inferred from homology"/>
<comment type="similarity">
    <text evidence="1">Belongs to the short-chain dehydrogenases/reductases (SDR) family.</text>
</comment>
<organism evidence="4">
    <name type="scientific">Rosellinia necatrix</name>
    <name type="common">White root-rot fungus</name>
    <dbReference type="NCBI Taxonomy" id="77044"/>
    <lineage>
        <taxon>Eukaryota</taxon>
        <taxon>Fungi</taxon>
        <taxon>Dikarya</taxon>
        <taxon>Ascomycota</taxon>
        <taxon>Pezizomycotina</taxon>
        <taxon>Sordariomycetes</taxon>
        <taxon>Xylariomycetidae</taxon>
        <taxon>Xylariales</taxon>
        <taxon>Xylariaceae</taxon>
        <taxon>Rosellinia</taxon>
    </lineage>
</organism>
<accession>A0A1S8A5S6</accession>
<evidence type="ECO:0000256" key="3">
    <source>
        <dbReference type="ARBA" id="ARBA00023002"/>
    </source>
</evidence>
<evidence type="ECO:0000256" key="1">
    <source>
        <dbReference type="ARBA" id="ARBA00006484"/>
    </source>
</evidence>
<dbReference type="EMBL" id="DF977451">
    <property type="protein sequence ID" value="GAW25411.1"/>
    <property type="molecule type" value="Genomic_DNA"/>
</dbReference>
<dbReference type="PANTHER" id="PTHR24320:SF252">
    <property type="entry name" value="DEHYDROGENASE_REDUCTASE FAMILY PROTEIN, PUTATIVE (AFU_ORTHOLOGUE AFUA_3G08550)-RELATED"/>
    <property type="match status" value="1"/>
</dbReference>
<evidence type="ECO:0000313" key="5">
    <source>
        <dbReference type="Proteomes" id="UP000054516"/>
    </source>
</evidence>
<dbReference type="AlphaFoldDB" id="A0A1S8A5S6"/>
<gene>
    <name evidence="4" type="ORF">SAMD00023353_0600660</name>
</gene>
<dbReference type="InterPro" id="IPR036291">
    <property type="entry name" value="NAD(P)-bd_dom_sf"/>
</dbReference>
<keyword evidence="2" id="KW-0521">NADP</keyword>
<dbReference type="STRING" id="77044.A0A1S8A5S6"/>
<dbReference type="Gene3D" id="3.40.50.720">
    <property type="entry name" value="NAD(P)-binding Rossmann-like Domain"/>
    <property type="match status" value="1"/>
</dbReference>
<dbReference type="PANTHER" id="PTHR24320">
    <property type="entry name" value="RETINOL DEHYDROGENASE"/>
    <property type="match status" value="1"/>
</dbReference>
<dbReference type="GO" id="GO:0016491">
    <property type="term" value="F:oxidoreductase activity"/>
    <property type="evidence" value="ECO:0007669"/>
    <property type="project" value="UniProtKB-KW"/>
</dbReference>